<feature type="compositionally biased region" description="Basic and acidic residues" evidence="1">
    <location>
        <begin position="173"/>
        <end position="187"/>
    </location>
</feature>
<evidence type="ECO:0000313" key="3">
    <source>
        <dbReference type="EMBL" id="PLW52377.1"/>
    </source>
</evidence>
<dbReference type="EMBL" id="PGCI01000001">
    <property type="protein sequence ID" value="PLW52377.1"/>
    <property type="molecule type" value="Genomic_DNA"/>
</dbReference>
<feature type="region of interest" description="Disordered" evidence="1">
    <location>
        <begin position="77"/>
        <end position="191"/>
    </location>
</feature>
<feature type="compositionally biased region" description="Basic residues" evidence="1">
    <location>
        <begin position="130"/>
        <end position="139"/>
    </location>
</feature>
<keyword evidence="2" id="KW-0732">Signal</keyword>
<evidence type="ECO:0000313" key="4">
    <source>
        <dbReference type="Proteomes" id="UP000235392"/>
    </source>
</evidence>
<reference evidence="3 4" key="1">
    <citation type="submission" date="2017-11" db="EMBL/GenBank/DDBJ databases">
        <title>De novo assembly and phasing of dikaryotic genomes from two isolates of Puccinia coronata f. sp. avenae, the causal agent of oat crown rust.</title>
        <authorList>
            <person name="Miller M.E."/>
            <person name="Zhang Y."/>
            <person name="Omidvar V."/>
            <person name="Sperschneider J."/>
            <person name="Schwessinger B."/>
            <person name="Raley C."/>
            <person name="Palmer J.M."/>
            <person name="Garnica D."/>
            <person name="Upadhyaya N."/>
            <person name="Rathjen J."/>
            <person name="Taylor J.M."/>
            <person name="Park R.F."/>
            <person name="Dodds P.N."/>
            <person name="Hirsch C.D."/>
            <person name="Kianian S.F."/>
            <person name="Figueroa M."/>
        </authorList>
    </citation>
    <scope>NUCLEOTIDE SEQUENCE [LARGE SCALE GENOMIC DNA]</scope>
    <source>
        <strain evidence="3">12SD80</strain>
    </source>
</reference>
<evidence type="ECO:0000256" key="2">
    <source>
        <dbReference type="SAM" id="SignalP"/>
    </source>
</evidence>
<feature type="compositionally biased region" description="Basic and acidic residues" evidence="1">
    <location>
        <begin position="108"/>
        <end position="129"/>
    </location>
</feature>
<accession>A0A2N5VQW6</accession>
<feature type="signal peptide" evidence="2">
    <location>
        <begin position="1"/>
        <end position="27"/>
    </location>
</feature>
<name>A0A2N5VQW6_9BASI</name>
<dbReference type="Proteomes" id="UP000235392">
    <property type="component" value="Unassembled WGS sequence"/>
</dbReference>
<evidence type="ECO:0000256" key="1">
    <source>
        <dbReference type="SAM" id="MobiDB-lite"/>
    </source>
</evidence>
<organism evidence="3 4">
    <name type="scientific">Puccinia coronata f. sp. avenae</name>
    <dbReference type="NCBI Taxonomy" id="200324"/>
    <lineage>
        <taxon>Eukaryota</taxon>
        <taxon>Fungi</taxon>
        <taxon>Dikarya</taxon>
        <taxon>Basidiomycota</taxon>
        <taxon>Pucciniomycotina</taxon>
        <taxon>Pucciniomycetes</taxon>
        <taxon>Pucciniales</taxon>
        <taxon>Pucciniaceae</taxon>
        <taxon>Puccinia</taxon>
    </lineage>
</organism>
<dbReference type="AlphaFoldDB" id="A0A2N5VQW6"/>
<feature type="chain" id="PRO_5014904955" evidence="2">
    <location>
        <begin position="28"/>
        <end position="613"/>
    </location>
</feature>
<protein>
    <submittedName>
        <fullName evidence="3">Uncharacterized protein</fullName>
    </submittedName>
</protein>
<proteinExistence type="predicted"/>
<comment type="caution">
    <text evidence="3">The sequence shown here is derived from an EMBL/GenBank/DDBJ whole genome shotgun (WGS) entry which is preliminary data.</text>
</comment>
<gene>
    <name evidence="3" type="ORF">PCASD_00232</name>
</gene>
<sequence length="613" mass="70548">MLGFVQVRGSMQKLTLFLNLCIIPALGSLKIKLAEEGTSSRGYFGEGVLNLRKQTESSELLVDRGISSGCFSLDSRVTRVAPEEEHSKSDGSQGTRGHTWETYDPIQSEERRHDKGAEQVGDSRKEEVKKGRKQKKKDKKQKEKGKYGIMIVASDHEKSRTAGDTVPLPTGNMEKKSLDRTHGKNQNDRMMNPQNCVLSKYQPDEARKNFYRSCMKSAFQPLESDRPDEIFPGIIKPLFSHAIHTTECVKLVAEMSSNIHLEQIKKGSSDTSPVHSSMILTALEEVLETHLKTLNPQDHLPISEMDHGLYRKLQVFWNFDKGAFFKIEEILSSKLNKSELHRRLSSLANQIVQKTAVENWKLIRNSLGGKGKNSNKVQAFVRSIQKDFQLDQEFPDTLACFEVWKQNPGIFGRRLNHPRMSSSEFLVVLLGFAEYRRRFGFEIISQKVSYNSLSFAISQPELPLGIWEDLKNAEKTNGVDIWMVCCFIKILGLGKNKQFQEYGDDELVDDFERIFNLIHSERYRHVMWYESPDRAWLTRNYKDYHQKLDRLFREGKSQENSSSSEVSGLNDWNLLYDSCPSEFNDLQKEFIQNWFQGIIGLIKQLFYQGHLAY</sequence>